<proteinExistence type="predicted"/>
<reference evidence="1" key="1">
    <citation type="submission" date="2020-11" db="EMBL/GenBank/DDBJ databases">
        <authorList>
            <person name="Tran Van P."/>
        </authorList>
    </citation>
    <scope>NUCLEOTIDE SEQUENCE</scope>
</reference>
<sequence>MTRFMNKHSRRWMYNRKRLQAIAPGVCSRYCNLFAVAKAIGWSLRIFTHMFSTTDLCKNDRLAITLFKRNFGSCPRFHSAEKLYKFCPITEDDDDNDTNFNCDDCRLQIISPDADIDVEERSYEKVKQHRDWFIEEEKLRVDESKRLGKAKSAGDVFGLEGSFKKLDID</sequence>
<evidence type="ECO:0000313" key="1">
    <source>
        <dbReference type="EMBL" id="CAD7453799.1"/>
    </source>
</evidence>
<gene>
    <name evidence="1" type="ORF">TTEB3V08_LOCUS1922</name>
</gene>
<organism evidence="1">
    <name type="scientific">Timema tahoe</name>
    <dbReference type="NCBI Taxonomy" id="61484"/>
    <lineage>
        <taxon>Eukaryota</taxon>
        <taxon>Metazoa</taxon>
        <taxon>Ecdysozoa</taxon>
        <taxon>Arthropoda</taxon>
        <taxon>Hexapoda</taxon>
        <taxon>Insecta</taxon>
        <taxon>Pterygota</taxon>
        <taxon>Neoptera</taxon>
        <taxon>Polyneoptera</taxon>
        <taxon>Phasmatodea</taxon>
        <taxon>Timematodea</taxon>
        <taxon>Timematoidea</taxon>
        <taxon>Timematidae</taxon>
        <taxon>Timema</taxon>
    </lineage>
</organism>
<dbReference type="EMBL" id="OE000430">
    <property type="protein sequence ID" value="CAD7453799.1"/>
    <property type="molecule type" value="Genomic_DNA"/>
</dbReference>
<dbReference type="AlphaFoldDB" id="A0A7R9FHY5"/>
<protein>
    <submittedName>
        <fullName evidence="1">Uncharacterized protein</fullName>
    </submittedName>
</protein>
<accession>A0A7R9FHY5</accession>
<name>A0A7R9FHY5_9NEOP</name>